<dbReference type="GO" id="GO:0000976">
    <property type="term" value="F:transcription cis-regulatory region binding"/>
    <property type="evidence" value="ECO:0007669"/>
    <property type="project" value="TreeGrafter"/>
</dbReference>
<organism evidence="5 6">
    <name type="scientific">Roseibacillus persicicus</name>
    <dbReference type="NCBI Taxonomy" id="454148"/>
    <lineage>
        <taxon>Bacteria</taxon>
        <taxon>Pseudomonadati</taxon>
        <taxon>Verrucomicrobiota</taxon>
        <taxon>Verrucomicrobiia</taxon>
        <taxon>Verrucomicrobiales</taxon>
        <taxon>Verrucomicrobiaceae</taxon>
        <taxon>Roseibacillus</taxon>
    </lineage>
</organism>
<dbReference type="InterPro" id="IPR028082">
    <property type="entry name" value="Peripla_BP_I"/>
</dbReference>
<comment type="caution">
    <text evidence="5">The sequence shown here is derived from an EMBL/GenBank/DDBJ whole genome shotgun (WGS) entry which is preliminary data.</text>
</comment>
<dbReference type="EMBL" id="BMXI01000014">
    <property type="protein sequence ID" value="GHC61187.1"/>
    <property type="molecule type" value="Genomic_DNA"/>
</dbReference>
<evidence type="ECO:0000313" key="5">
    <source>
        <dbReference type="EMBL" id="GHC61187.1"/>
    </source>
</evidence>
<dbReference type="Gene3D" id="3.40.50.2300">
    <property type="match status" value="2"/>
</dbReference>
<proteinExistence type="predicted"/>
<dbReference type="AlphaFoldDB" id="A0A918TSA8"/>
<dbReference type="CDD" id="cd01392">
    <property type="entry name" value="HTH_LacI"/>
    <property type="match status" value="1"/>
</dbReference>
<name>A0A918TSA8_9BACT</name>
<dbReference type="InterPro" id="IPR010982">
    <property type="entry name" value="Lambda_DNA-bd_dom_sf"/>
</dbReference>
<keyword evidence="3" id="KW-0804">Transcription</keyword>
<dbReference type="InterPro" id="IPR000843">
    <property type="entry name" value="HTH_LacI"/>
</dbReference>
<dbReference type="Gene3D" id="1.10.260.40">
    <property type="entry name" value="lambda repressor-like DNA-binding domains"/>
    <property type="match status" value="1"/>
</dbReference>
<reference evidence="5" key="1">
    <citation type="journal article" date="2014" name="Int. J. Syst. Evol. Microbiol.">
        <title>Complete genome sequence of Corynebacterium casei LMG S-19264T (=DSM 44701T), isolated from a smear-ripened cheese.</title>
        <authorList>
            <consortium name="US DOE Joint Genome Institute (JGI-PGF)"/>
            <person name="Walter F."/>
            <person name="Albersmeier A."/>
            <person name="Kalinowski J."/>
            <person name="Ruckert C."/>
        </authorList>
    </citation>
    <scope>NUCLEOTIDE SEQUENCE</scope>
    <source>
        <strain evidence="5">KCTC 12988</strain>
    </source>
</reference>
<keyword evidence="1" id="KW-0805">Transcription regulation</keyword>
<dbReference type="RefSeq" id="WP_189571734.1">
    <property type="nucleotide sequence ID" value="NZ_BMXI01000014.1"/>
</dbReference>
<protein>
    <submittedName>
        <fullName evidence="5">LacI family transcriptional regulator</fullName>
    </submittedName>
</protein>
<keyword evidence="2" id="KW-0238">DNA-binding</keyword>
<evidence type="ECO:0000256" key="3">
    <source>
        <dbReference type="ARBA" id="ARBA00023163"/>
    </source>
</evidence>
<dbReference type="SUPFAM" id="SSF53822">
    <property type="entry name" value="Periplasmic binding protein-like I"/>
    <property type="match status" value="1"/>
</dbReference>
<evidence type="ECO:0000256" key="1">
    <source>
        <dbReference type="ARBA" id="ARBA00023015"/>
    </source>
</evidence>
<gene>
    <name evidence="5" type="ORF">GCM10007100_30590</name>
</gene>
<dbReference type="PANTHER" id="PTHR30146">
    <property type="entry name" value="LACI-RELATED TRANSCRIPTIONAL REPRESSOR"/>
    <property type="match status" value="1"/>
</dbReference>
<dbReference type="Proteomes" id="UP000644507">
    <property type="component" value="Unassembled WGS sequence"/>
</dbReference>
<dbReference type="SMART" id="SM00354">
    <property type="entry name" value="HTH_LACI"/>
    <property type="match status" value="1"/>
</dbReference>
<dbReference type="PANTHER" id="PTHR30146:SF145">
    <property type="entry name" value="RIBOSE OPERON REPRESSOR"/>
    <property type="match status" value="1"/>
</dbReference>
<dbReference type="InterPro" id="IPR001761">
    <property type="entry name" value="Peripla_BP/Lac1_sug-bd_dom"/>
</dbReference>
<evidence type="ECO:0000259" key="4">
    <source>
        <dbReference type="PROSITE" id="PS50932"/>
    </source>
</evidence>
<accession>A0A918TSA8</accession>
<keyword evidence="6" id="KW-1185">Reference proteome</keyword>
<evidence type="ECO:0000256" key="2">
    <source>
        <dbReference type="ARBA" id="ARBA00023125"/>
    </source>
</evidence>
<dbReference type="PROSITE" id="PS50932">
    <property type="entry name" value="HTH_LACI_2"/>
    <property type="match status" value="1"/>
</dbReference>
<reference evidence="5" key="2">
    <citation type="submission" date="2020-09" db="EMBL/GenBank/DDBJ databases">
        <authorList>
            <person name="Sun Q."/>
            <person name="Kim S."/>
        </authorList>
    </citation>
    <scope>NUCLEOTIDE SEQUENCE</scope>
    <source>
        <strain evidence="5">KCTC 12988</strain>
    </source>
</reference>
<dbReference type="Pfam" id="PF00532">
    <property type="entry name" value="Peripla_BP_1"/>
    <property type="match status" value="1"/>
</dbReference>
<dbReference type="GO" id="GO:0003700">
    <property type="term" value="F:DNA-binding transcription factor activity"/>
    <property type="evidence" value="ECO:0007669"/>
    <property type="project" value="TreeGrafter"/>
</dbReference>
<evidence type="ECO:0000313" key="6">
    <source>
        <dbReference type="Proteomes" id="UP000644507"/>
    </source>
</evidence>
<feature type="domain" description="HTH lacI-type" evidence="4">
    <location>
        <begin position="3"/>
        <end position="57"/>
    </location>
</feature>
<sequence length="328" mass="35892">MNPSIKDVAKLADCSTATVSRVLAGKGYISESARKKVEEAVKELGYRPNRVARSLRAQKSRVIGLVLSDIRNPFFSEISRAVEQVAFQHGYNVLICNTDEDSTREEHYLKLLEEEQVAGILLSPTRNRVQKLNTVSTVPLVLFDRKFPKSTLDSVIIDNEAAAHALTRTLIAGGFKRIAGIFGARSYTASARISGFKSAFEGQESFIAGTHQIDAFEEEGNRLTKKLLNDDVPPDAILCSSALLATGAFRAIKEMKLRVPEDIGFACFDDPSWATFVDPPVTVIRQPAQAIGESAAELLMKRIEAPDRPVSEITLQGELIQRASTGGN</sequence>
<dbReference type="SUPFAM" id="SSF47413">
    <property type="entry name" value="lambda repressor-like DNA-binding domains"/>
    <property type="match status" value="1"/>
</dbReference>
<dbReference type="Pfam" id="PF00356">
    <property type="entry name" value="LacI"/>
    <property type="match status" value="1"/>
</dbReference>